<dbReference type="PANTHER" id="PTHR13939:SF0">
    <property type="entry name" value="NMN AMIDOHYDROLASE-LIKE PROTEIN YFAY"/>
    <property type="match status" value="1"/>
</dbReference>
<dbReference type="InterPro" id="IPR001453">
    <property type="entry name" value="MoaB/Mog_dom"/>
</dbReference>
<keyword evidence="2" id="KW-0378">Hydrolase</keyword>
<dbReference type="Pfam" id="PF00994">
    <property type="entry name" value="MoCF_biosynth"/>
    <property type="match status" value="1"/>
</dbReference>
<feature type="domain" description="MoaB/Mog" evidence="1">
    <location>
        <begin position="4"/>
        <end position="171"/>
    </location>
</feature>
<reference evidence="3" key="1">
    <citation type="submission" date="2018-07" db="EMBL/GenBank/DDBJ databases">
        <authorList>
            <person name="Kim H."/>
        </authorList>
    </citation>
    <scope>NUCLEOTIDE SEQUENCE [LARGE SCALE GENOMIC DNA]</scope>
    <source>
        <strain evidence="3">F02</strain>
    </source>
</reference>
<dbReference type="PANTHER" id="PTHR13939">
    <property type="entry name" value="NICOTINAMIDE-NUCLEOTIDE AMIDOHYDROLASE PNCC"/>
    <property type="match status" value="1"/>
</dbReference>
<dbReference type="EMBL" id="CP031124">
    <property type="protein sequence ID" value="AXF86062.1"/>
    <property type="molecule type" value="Genomic_DNA"/>
</dbReference>
<protein>
    <submittedName>
        <fullName evidence="2">Nicotinamide-nucleotide amidohydrolase PncC</fullName>
        <ecNumber evidence="2">3.5.1.42</ecNumber>
    </submittedName>
</protein>
<dbReference type="EC" id="3.5.1.42" evidence="2"/>
<dbReference type="InterPro" id="IPR036425">
    <property type="entry name" value="MoaB/Mog-like_dom_sf"/>
</dbReference>
<dbReference type="AlphaFoldDB" id="A0A345DCH4"/>
<proteinExistence type="predicted"/>
<evidence type="ECO:0000313" key="2">
    <source>
        <dbReference type="EMBL" id="AXF86062.1"/>
    </source>
</evidence>
<keyword evidence="3" id="KW-1185">Reference proteome</keyword>
<dbReference type="Gene3D" id="3.40.980.10">
    <property type="entry name" value="MoaB/Mog-like domain"/>
    <property type="match status" value="1"/>
</dbReference>
<dbReference type="KEGG" id="hyf:DTO96_101803"/>
<name>A0A345DCH4_9BURK</name>
<dbReference type="SMART" id="SM00852">
    <property type="entry name" value="MoCF_biosynth"/>
    <property type="match status" value="1"/>
</dbReference>
<organism evidence="2 3">
    <name type="scientific">Ephemeroptericola cinctiostellae</name>
    <dbReference type="NCBI Taxonomy" id="2268024"/>
    <lineage>
        <taxon>Bacteria</taxon>
        <taxon>Pseudomonadati</taxon>
        <taxon>Pseudomonadota</taxon>
        <taxon>Betaproteobacteria</taxon>
        <taxon>Burkholderiales</taxon>
        <taxon>Burkholderiaceae</taxon>
        <taxon>Ephemeroptericola</taxon>
    </lineage>
</organism>
<dbReference type="CDD" id="cd00885">
    <property type="entry name" value="cinA"/>
    <property type="match status" value="1"/>
</dbReference>
<dbReference type="OrthoDB" id="9801454at2"/>
<dbReference type="SUPFAM" id="SSF53218">
    <property type="entry name" value="Molybdenum cofactor biosynthesis proteins"/>
    <property type="match status" value="1"/>
</dbReference>
<dbReference type="InterPro" id="IPR050101">
    <property type="entry name" value="CinA"/>
</dbReference>
<evidence type="ECO:0000259" key="1">
    <source>
        <dbReference type="SMART" id="SM00852"/>
    </source>
</evidence>
<dbReference type="Proteomes" id="UP000252182">
    <property type="component" value="Chromosome"/>
</dbReference>
<dbReference type="GO" id="GO:0019159">
    <property type="term" value="F:nicotinamide-nucleotide amidase activity"/>
    <property type="evidence" value="ECO:0007669"/>
    <property type="project" value="UniProtKB-EC"/>
</dbReference>
<accession>A0A345DCH4</accession>
<sequence length="262" mass="28882">MRFGLMVIGDEILNGSHTDAHFGAVREMLEARGLRLAWVEYVADVPSEIIARLKRSFAESTPVFVTGGIGATPDDHTRQAAANALEVPLALHPEAAQFIIDLSEKRGDDLNSVIHLQRLNMANFPAGAGIIPNPFNNVAGFHVQHHYFVPGFPVMAHPMLEWVLDTLYADEFFKERHAHLSAHVYGLQESQIAPLMIAIEHDFNGVQTYSLPKIAQEATDSTEAKRYHIELGVKANGEACALLDAAWDRLKSEVRDLGGEVV</sequence>
<dbReference type="RefSeq" id="WP_114563182.1">
    <property type="nucleotide sequence ID" value="NZ_CP031124.1"/>
</dbReference>
<evidence type="ECO:0000313" key="3">
    <source>
        <dbReference type="Proteomes" id="UP000252182"/>
    </source>
</evidence>
<gene>
    <name evidence="2" type="primary">pncC_2</name>
    <name evidence="2" type="ORF">DTO96_101803</name>
</gene>